<keyword evidence="2" id="KW-1185">Reference proteome</keyword>
<name>A0A8J6P6S9_9FLAO</name>
<reference evidence="1" key="1">
    <citation type="submission" date="2020-09" db="EMBL/GenBank/DDBJ databases">
        <title>Taishania pollutisoli gen. nov., sp. nov., Isolated from Tetrabromobisphenol A-Contaminated Soil.</title>
        <authorList>
            <person name="Chen Q."/>
        </authorList>
    </citation>
    <scope>NUCLEOTIDE SEQUENCE</scope>
    <source>
        <strain evidence="1">CZZ-1</strain>
    </source>
</reference>
<dbReference type="InterPro" id="IPR014469">
    <property type="entry name" value="DUF2271"/>
</dbReference>
<gene>
    <name evidence="1" type="ORF">H9Y05_00010</name>
</gene>
<evidence type="ECO:0000313" key="1">
    <source>
        <dbReference type="EMBL" id="MBC9810846.1"/>
    </source>
</evidence>
<accession>A0A8J6P6S9</accession>
<comment type="caution">
    <text evidence="1">The sequence shown here is derived from an EMBL/GenBank/DDBJ whole genome shotgun (WGS) entry which is preliminary data.</text>
</comment>
<dbReference type="Pfam" id="PF10029">
    <property type="entry name" value="DUF2271"/>
    <property type="match status" value="1"/>
</dbReference>
<proteinExistence type="predicted"/>
<dbReference type="Proteomes" id="UP000652681">
    <property type="component" value="Unassembled WGS sequence"/>
</dbReference>
<dbReference type="RefSeq" id="WP_163492526.1">
    <property type="nucleotide sequence ID" value="NZ_JACVEL010000001.1"/>
</dbReference>
<protein>
    <submittedName>
        <fullName evidence="1">DUF2271 domain-containing protein</fullName>
    </submittedName>
</protein>
<dbReference type="AlphaFoldDB" id="A0A8J6P6S9"/>
<sequence>MKRIFKIGKLSTIALLILVGLAFNSSEGDVKYKCMIQMVNYTGENAYVVVSLMKPDGSYDKTLYVSGKDDEWYHDLIKWWGYQKKANDKLDGITGASIAGGQRSIALIKVPASKIDKGYKLRFESAVEGQTYHANDVEMEMKAANVNQKIDGKGYIRYVRLIPG</sequence>
<organism evidence="1 2">
    <name type="scientific">Taishania pollutisoli</name>
    <dbReference type="NCBI Taxonomy" id="2766479"/>
    <lineage>
        <taxon>Bacteria</taxon>
        <taxon>Pseudomonadati</taxon>
        <taxon>Bacteroidota</taxon>
        <taxon>Flavobacteriia</taxon>
        <taxon>Flavobacteriales</taxon>
        <taxon>Crocinitomicaceae</taxon>
        <taxon>Taishania</taxon>
    </lineage>
</organism>
<dbReference type="EMBL" id="JACVEL010000001">
    <property type="protein sequence ID" value="MBC9810846.1"/>
    <property type="molecule type" value="Genomic_DNA"/>
</dbReference>
<evidence type="ECO:0000313" key="2">
    <source>
        <dbReference type="Proteomes" id="UP000652681"/>
    </source>
</evidence>